<dbReference type="Gene3D" id="3.80.10.10">
    <property type="entry name" value="Ribonuclease Inhibitor"/>
    <property type="match status" value="1"/>
</dbReference>
<dbReference type="AlphaFoldDB" id="A0AAD4H0N1"/>
<gene>
    <name evidence="1" type="ORF">BGZ95_007398</name>
</gene>
<dbReference type="InterPro" id="IPR032675">
    <property type="entry name" value="LRR_dom_sf"/>
</dbReference>
<protein>
    <submittedName>
        <fullName evidence="1">Uncharacterized protein</fullName>
    </submittedName>
</protein>
<evidence type="ECO:0000313" key="2">
    <source>
        <dbReference type="Proteomes" id="UP001194580"/>
    </source>
</evidence>
<accession>A0AAD4H0N1</accession>
<reference evidence="1" key="1">
    <citation type="journal article" date="2020" name="Fungal Divers.">
        <title>Resolving the Mortierellaceae phylogeny through synthesis of multi-gene phylogenetics and phylogenomics.</title>
        <authorList>
            <person name="Vandepol N."/>
            <person name="Liber J."/>
            <person name="Desiro A."/>
            <person name="Na H."/>
            <person name="Kennedy M."/>
            <person name="Barry K."/>
            <person name="Grigoriev I.V."/>
            <person name="Miller A.N."/>
            <person name="O'Donnell K."/>
            <person name="Stajich J.E."/>
            <person name="Bonito G."/>
        </authorList>
    </citation>
    <scope>NUCLEOTIDE SEQUENCE</scope>
    <source>
        <strain evidence="1">NRRL 28262</strain>
    </source>
</reference>
<comment type="caution">
    <text evidence="1">The sequence shown here is derived from an EMBL/GenBank/DDBJ whole genome shotgun (WGS) entry which is preliminary data.</text>
</comment>
<feature type="non-terminal residue" evidence="1">
    <location>
        <position position="1"/>
    </location>
</feature>
<sequence length="310" mass="34923">EINQEQDQYFVPEVVLRDKPLPLLKRLACWSDHPSTNEGILDVLDHCPFVEHFRIPIVAAVGSDLDSLAVSINKKCPIICSLESRSYEEGPLLLAIMDTMPSHQLEEIKISTTTSIFNNDAARRAFGRHSSTLRDINLRYASVKSKDLLVILELCGSLETLIQHTNHGIGPILTLADAISVPWACNKIRRLEMTIGLTKVSLQDPYYKRTVPVVLSEEERRQFADLEMFYRQIGNLVQLEYIDLHGLYLEYGGKPRYPALMEEVTFPGMLSLQDDTTGRPGYLDLLAGLVNLKELRGSVRVTTDEAQNTV</sequence>
<dbReference type="Proteomes" id="UP001194580">
    <property type="component" value="Unassembled WGS sequence"/>
</dbReference>
<dbReference type="EMBL" id="JAAAIL010003605">
    <property type="protein sequence ID" value="KAG0249823.1"/>
    <property type="molecule type" value="Genomic_DNA"/>
</dbReference>
<name>A0AAD4H0N1_9FUNG</name>
<keyword evidence="2" id="KW-1185">Reference proteome</keyword>
<evidence type="ECO:0000313" key="1">
    <source>
        <dbReference type="EMBL" id="KAG0249823.1"/>
    </source>
</evidence>
<proteinExistence type="predicted"/>
<feature type="non-terminal residue" evidence="1">
    <location>
        <position position="310"/>
    </location>
</feature>
<organism evidence="1 2">
    <name type="scientific">Linnemannia exigua</name>
    <dbReference type="NCBI Taxonomy" id="604196"/>
    <lineage>
        <taxon>Eukaryota</taxon>
        <taxon>Fungi</taxon>
        <taxon>Fungi incertae sedis</taxon>
        <taxon>Mucoromycota</taxon>
        <taxon>Mortierellomycotina</taxon>
        <taxon>Mortierellomycetes</taxon>
        <taxon>Mortierellales</taxon>
        <taxon>Mortierellaceae</taxon>
        <taxon>Linnemannia</taxon>
    </lineage>
</organism>